<dbReference type="AlphaFoldDB" id="A0A371J2F7"/>
<dbReference type="GO" id="GO:0008982">
    <property type="term" value="F:protein-N(PI)-phosphohistidine-sugar phosphotransferase activity"/>
    <property type="evidence" value="ECO:0007669"/>
    <property type="project" value="InterPro"/>
</dbReference>
<evidence type="ECO:0000256" key="2">
    <source>
        <dbReference type="ARBA" id="ARBA00022448"/>
    </source>
</evidence>
<reference evidence="10 11" key="1">
    <citation type="journal article" date="2017" name="Genome Announc.">
        <title>Draft Genome Sequence of Romboutsia weinsteinii sp. nov. Strain CCRI-19649(T) Isolated from Surface Water.</title>
        <authorList>
            <person name="Maheux A.F."/>
            <person name="Boudreau D.K."/>
            <person name="Berube E."/>
            <person name="Boissinot M."/>
            <person name="Cantin P."/>
            <person name="Raymond F."/>
            <person name="Corbeil J."/>
            <person name="Omar R.F."/>
            <person name="Bergeron M.G."/>
        </authorList>
    </citation>
    <scope>NUCLEOTIDE SEQUENCE [LARGE SCALE GENOMIC DNA]</scope>
    <source>
        <strain evidence="10 11">CCRI-19649</strain>
    </source>
</reference>
<dbReference type="Proteomes" id="UP000215694">
    <property type="component" value="Unassembled WGS sequence"/>
</dbReference>
<feature type="transmembrane region" description="Helical" evidence="8">
    <location>
        <begin position="310"/>
        <end position="332"/>
    </location>
</feature>
<feature type="transmembrane region" description="Helical" evidence="8">
    <location>
        <begin position="31"/>
        <end position="52"/>
    </location>
</feature>
<keyword evidence="2" id="KW-0813">Transport</keyword>
<evidence type="ECO:0000256" key="5">
    <source>
        <dbReference type="ARBA" id="ARBA00022692"/>
    </source>
</evidence>
<dbReference type="EMBL" id="NOJY02000018">
    <property type="protein sequence ID" value="RDY26960.1"/>
    <property type="molecule type" value="Genomic_DNA"/>
</dbReference>
<feature type="transmembrane region" description="Helical" evidence="8">
    <location>
        <begin position="133"/>
        <end position="152"/>
    </location>
</feature>
<keyword evidence="11" id="KW-1185">Reference proteome</keyword>
<accession>A0A371J2F7</accession>
<keyword evidence="6 8" id="KW-1133">Transmembrane helix</keyword>
<evidence type="ECO:0000313" key="10">
    <source>
        <dbReference type="EMBL" id="RDY26960.1"/>
    </source>
</evidence>
<feature type="transmembrane region" description="Helical" evidence="8">
    <location>
        <begin position="172"/>
        <end position="192"/>
    </location>
</feature>
<feature type="domain" description="Phosphotransferase system EIIC" evidence="9">
    <location>
        <begin position="30"/>
        <end position="347"/>
    </location>
</feature>
<dbReference type="GO" id="GO:0009401">
    <property type="term" value="P:phosphoenolpyruvate-dependent sugar phosphotransferase system"/>
    <property type="evidence" value="ECO:0007669"/>
    <property type="project" value="InterPro"/>
</dbReference>
<dbReference type="GO" id="GO:0005886">
    <property type="term" value="C:plasma membrane"/>
    <property type="evidence" value="ECO:0007669"/>
    <property type="project" value="UniProtKB-SubCell"/>
</dbReference>
<evidence type="ECO:0000259" key="9">
    <source>
        <dbReference type="Pfam" id="PF13303"/>
    </source>
</evidence>
<keyword evidence="5 8" id="KW-0812">Transmembrane</keyword>
<evidence type="ECO:0000256" key="3">
    <source>
        <dbReference type="ARBA" id="ARBA00022475"/>
    </source>
</evidence>
<evidence type="ECO:0000256" key="4">
    <source>
        <dbReference type="ARBA" id="ARBA00022597"/>
    </source>
</evidence>
<feature type="transmembrane region" description="Helical" evidence="8">
    <location>
        <begin position="204"/>
        <end position="226"/>
    </location>
</feature>
<dbReference type="Pfam" id="PF13303">
    <property type="entry name" value="PTS_EIIC_2"/>
    <property type="match status" value="1"/>
</dbReference>
<comment type="caution">
    <text evidence="10">The sequence shown here is derived from an EMBL/GenBank/DDBJ whole genome shotgun (WGS) entry which is preliminary data.</text>
</comment>
<comment type="subcellular location">
    <subcellularLocation>
        <location evidence="1">Cell membrane</location>
        <topology evidence="1">Multi-pass membrane protein</topology>
    </subcellularLocation>
</comment>
<evidence type="ECO:0000256" key="1">
    <source>
        <dbReference type="ARBA" id="ARBA00004651"/>
    </source>
</evidence>
<proteinExistence type="predicted"/>
<evidence type="ECO:0000256" key="7">
    <source>
        <dbReference type="ARBA" id="ARBA00023136"/>
    </source>
</evidence>
<name>A0A371J2F7_9FIRM</name>
<keyword evidence="3" id="KW-1003">Cell membrane</keyword>
<dbReference type="OrthoDB" id="396983at2"/>
<evidence type="ECO:0000256" key="6">
    <source>
        <dbReference type="ARBA" id="ARBA00022989"/>
    </source>
</evidence>
<evidence type="ECO:0000313" key="11">
    <source>
        <dbReference type="Proteomes" id="UP000215694"/>
    </source>
</evidence>
<dbReference type="InterPro" id="IPR003352">
    <property type="entry name" value="PTS_EIIC"/>
</dbReference>
<sequence>MATQNNKKRNFKEFLRSKNIEISIQRYLIDALSYMALGLFSSLLIGTIFNTIGDKFGITLFTDVINPLAKQVTGPAIAVAISYGLQAPPLVMFSSALVGACGNELGGPVGAFIATVISVECGKFISKETKIDILVTPALTILVGVLVAQFVGPGVSSFMSAFGNIIMSATDMQPVLMGALVASMVGIALTLPISSAAICMMLSLGGLAGGAATVGCCCQMVGFAVMGYKENGVGGLVAQGLGTSMLQMPNIIKNWKIWIPPTLASVILGPLSTTVFKLENIPIGSGMGTSGLVGQFGTVTAMQASGTTGISMWIGILLLQFVLPAILTLLISSVMRKKGLIKDGDLKINL</sequence>
<keyword evidence="7 8" id="KW-0472">Membrane</keyword>
<evidence type="ECO:0000256" key="8">
    <source>
        <dbReference type="SAM" id="Phobius"/>
    </source>
</evidence>
<keyword evidence="4 10" id="KW-0762">Sugar transport</keyword>
<gene>
    <name evidence="10" type="ORF">CHL78_011355</name>
</gene>
<organism evidence="10 11">
    <name type="scientific">Romboutsia weinsteinii</name>
    <dbReference type="NCBI Taxonomy" id="2020949"/>
    <lineage>
        <taxon>Bacteria</taxon>
        <taxon>Bacillati</taxon>
        <taxon>Bacillota</taxon>
        <taxon>Clostridia</taxon>
        <taxon>Peptostreptococcales</taxon>
        <taxon>Peptostreptococcaceae</taxon>
        <taxon>Romboutsia</taxon>
    </lineage>
</organism>
<protein>
    <submittedName>
        <fullName evidence="10">PTS sugar transporter subunit IIC</fullName>
    </submittedName>
</protein>